<comment type="function">
    <text evidence="10">Component of the SRB8-11 complex. The SRB8-11 complex is a regulatory module of the Mediator complex which is itself involved in regulation of basal and activated RNA polymerase II-dependent transcription. The SRB8-11 complex may be involved in the transcriptional repression of a subset of genes regulated by Mediator. It may inhibit the association of the Mediator complex with RNA polymerase II to form the holoenzyme complex.</text>
</comment>
<feature type="compositionally biased region" description="Basic and acidic residues" evidence="12">
    <location>
        <begin position="157"/>
        <end position="171"/>
    </location>
</feature>
<evidence type="ECO:0000256" key="10">
    <source>
        <dbReference type="ARBA" id="ARBA00025661"/>
    </source>
</evidence>
<dbReference type="Pfam" id="PF09497">
    <property type="entry name" value="Med12"/>
    <property type="match status" value="1"/>
</dbReference>
<evidence type="ECO:0000256" key="8">
    <source>
        <dbReference type="ARBA" id="ARBA00023163"/>
    </source>
</evidence>
<proteinExistence type="inferred from homology"/>
<evidence type="ECO:0000256" key="6">
    <source>
        <dbReference type="ARBA" id="ARBA00023015"/>
    </source>
</evidence>
<sequence>MSTRPPQPGPRPPQRSLSGTGMLQRQAQQRSHLQQSQQQPSPGRASDSSAVEVIADGAETAPPRLEPSKPGGSMVRVEGLMAQKQNIVSMESPSPAGTPGAVMPLPKRARQRIPFRRHEAQSDAPKQVGSPQKSSANLPLPMPARPGRSGVSHIQKKAHDGGNSPKKETRPKPYVLEPPPDAPSYPSNGHLDYFPWTGTHNEDSFNDNVIRQGYFDKVQTGQNETASAKQQLYPSLRQKNGLQTLGSLFAHVLGQRRQHSQITAAPSFKPPPRVTLTDTKRETWLRDLANPLIPLRRLSRTIPHGIKNKVLLEQCTRKNVPTERAVWLAKCVGANEIRASKRKGVPGALAMGGESKWIRDWTVCVEQFVDGVVAAGGDKDWKSKVLYSIRLSAHLYSEQLLDTEHYLDWLLSSLESTPLTRLPIWLLIAEVYWADILRYRKSARRVVAALCSNLQDAHESPDRDLLLPLIERVGNILTATVRTNPESFIALSHWPKYSDTLEACNTSGGPDETQIFDAISRRNARLKSRSSGGDETQNSRRRVIDLLDASLSVQFSPDLPRECWKGMRDRTLLVQTLFDWATSCARPSLMKTFVAARLMRTWSRHGIDVDESVLNYLTFRSNGPGVSGDAVYHLVSELARSGHFCVSKYIQWVIARGGLHGSQDVATDGPCVTRLLAELPVHDLPENLLRIRKTLLNRASFSVDNETETINNMSLAFERCSPNLYGKTPSGEEAPTTADVVQNITHLSRTVKAELGLQLRKQINLRMTKTSPSEMGEWKADQEYETATTVTVADFNFTRAVLEATEDLSMLADILKLVSSSSSIQILASIADTLNMHRLTFSAIGALNDLFDTLVSRQFSLGAIQGPESVALLHSLCALSGTIPDAANVHVQLSRDVARCVRRSAVDACSPVSDHVAEALQKSDGDISDEVDKLLSSGTSMDAPTLKRLFQVLINQMEASWAKSDSGLQKHGPILERLRTFDTKQFDNLLTPWVEQTILKSDRPNLSHVLGPLISAGCLSFKDVLKASVSSVQKTRDDSDKLMTSRIAFESLSLVLNTYRDGDIMSVEDAYTLNIRRTQAQFKDHLAILKIARNAIEISEPSIDNNDVTVNLLCQGDAFRRFLQRLVLTEFDCVLEEFVTPLAKSQDLHIITCLRAILRGLLDLKTTTTGPEDLVVARRIEVIFGVASDLTLPFCQLALRSLSASEAPSSSSEAAADTSRLEAYERAVDAALANNNPTWTKIIPTLDPQIAQHLCDRAERSLLSTIPSFKPPSSDSPAPPQPPSDPALAKRMLFVISATAYSTQNLGSNTTALDIGEKINNLAHALSQPPTTDTYSETTTWLPLMLEYITTHASTLPSSRPATDVRARVLLALSALLLALHAHTGTDALSEHVLDVSLLLVDELPDDARAQCGRFLSERGKEVVLGDPGLRYVFGLETGGGGGDGGGSGNGGTLMINQRGRMEGFVVRRWECLSEPTPLVGENDAALSLSLFQARR</sequence>
<reference evidence="14 15" key="1">
    <citation type="submission" date="2016-03" db="EMBL/GenBank/DDBJ databases">
        <title>Comparative genomics of Pseudogymnoascus destructans, the fungus causing white-nose syndrome of bats.</title>
        <authorList>
            <person name="Palmer J.M."/>
            <person name="Drees K.P."/>
            <person name="Foster J.T."/>
            <person name="Lindner D.L."/>
        </authorList>
    </citation>
    <scope>NUCLEOTIDE SEQUENCE [LARGE SCALE GENOMIC DNA]</scope>
    <source>
        <strain evidence="14 15">UAMH 10579</strain>
    </source>
</reference>
<comment type="similarity">
    <text evidence="2">Belongs to the Mediator complex subunit 12 family.</text>
</comment>
<accession>A0A1B8GTQ6</accession>
<evidence type="ECO:0000313" key="15">
    <source>
        <dbReference type="Proteomes" id="UP000091956"/>
    </source>
</evidence>
<organism evidence="14 15">
    <name type="scientific">Pseudogymnoascus verrucosus</name>
    <dbReference type="NCBI Taxonomy" id="342668"/>
    <lineage>
        <taxon>Eukaryota</taxon>
        <taxon>Fungi</taxon>
        <taxon>Dikarya</taxon>
        <taxon>Ascomycota</taxon>
        <taxon>Pezizomycotina</taxon>
        <taxon>Leotiomycetes</taxon>
        <taxon>Thelebolales</taxon>
        <taxon>Thelebolaceae</taxon>
        <taxon>Pseudogymnoascus</taxon>
    </lineage>
</organism>
<feature type="compositionally biased region" description="Low complexity" evidence="12">
    <location>
        <begin position="1267"/>
        <end position="1276"/>
    </location>
</feature>
<feature type="compositionally biased region" description="Polar residues" evidence="12">
    <location>
        <begin position="83"/>
        <end position="92"/>
    </location>
</feature>
<dbReference type="InterPro" id="IPR019035">
    <property type="entry name" value="Mediator_Med12"/>
</dbReference>
<protein>
    <recommendedName>
        <fullName evidence="4">Mediator of RNA polymerase II transcription subunit 12</fullName>
    </recommendedName>
    <alternativeName>
        <fullName evidence="11">Mediator complex subunit 12</fullName>
    </alternativeName>
</protein>
<evidence type="ECO:0000256" key="5">
    <source>
        <dbReference type="ARBA" id="ARBA00022491"/>
    </source>
</evidence>
<dbReference type="PANTHER" id="PTHR46567">
    <property type="entry name" value="MEDIATOR OF RNA POLYMERASE II TRANSCRIPTION SUBUNIT 12"/>
    <property type="match status" value="1"/>
</dbReference>
<comment type="subunit">
    <text evidence="3">Component of the SRB8-11 complex, which itself associates with the Mediator complex.</text>
</comment>
<dbReference type="EMBL" id="KV460213">
    <property type="protein sequence ID" value="OBT99218.1"/>
    <property type="molecule type" value="Genomic_DNA"/>
</dbReference>
<evidence type="ECO:0000256" key="3">
    <source>
        <dbReference type="ARBA" id="ARBA00011629"/>
    </source>
</evidence>
<keyword evidence="15" id="KW-1185">Reference proteome</keyword>
<dbReference type="RefSeq" id="XP_018132951.1">
    <property type="nucleotide sequence ID" value="XM_018272099.2"/>
</dbReference>
<feature type="domain" description="Mediator complex subunit Med12" evidence="13">
    <location>
        <begin position="267"/>
        <end position="330"/>
    </location>
</feature>
<dbReference type="GeneID" id="28835977"/>
<evidence type="ECO:0000256" key="4">
    <source>
        <dbReference type="ARBA" id="ARBA00019622"/>
    </source>
</evidence>
<evidence type="ECO:0000259" key="13">
    <source>
        <dbReference type="SMART" id="SM01281"/>
    </source>
</evidence>
<evidence type="ECO:0000256" key="12">
    <source>
        <dbReference type="SAM" id="MobiDB-lite"/>
    </source>
</evidence>
<dbReference type="InterPro" id="IPR057344">
    <property type="entry name" value="ARM_SRB8"/>
</dbReference>
<dbReference type="GO" id="GO:0003712">
    <property type="term" value="F:transcription coregulator activity"/>
    <property type="evidence" value="ECO:0007669"/>
    <property type="project" value="InterPro"/>
</dbReference>
<gene>
    <name evidence="14" type="primary">SRB8</name>
    <name evidence="14" type="ORF">VE01_02591</name>
</gene>
<keyword evidence="7" id="KW-0010">Activator</keyword>
<feature type="region of interest" description="Disordered" evidence="12">
    <location>
        <begin position="1"/>
        <end position="189"/>
    </location>
</feature>
<comment type="subcellular location">
    <subcellularLocation>
        <location evidence="1">Nucleus</location>
    </subcellularLocation>
</comment>
<dbReference type="Proteomes" id="UP000091956">
    <property type="component" value="Unassembled WGS sequence"/>
</dbReference>
<dbReference type="OrthoDB" id="20828at2759"/>
<evidence type="ECO:0000256" key="1">
    <source>
        <dbReference type="ARBA" id="ARBA00004123"/>
    </source>
</evidence>
<feature type="compositionally biased region" description="Low complexity" evidence="12">
    <location>
        <begin position="23"/>
        <end position="39"/>
    </location>
</feature>
<dbReference type="Pfam" id="PF25326">
    <property type="entry name" value="ARM_SRB8"/>
    <property type="match status" value="1"/>
</dbReference>
<evidence type="ECO:0000256" key="9">
    <source>
        <dbReference type="ARBA" id="ARBA00023242"/>
    </source>
</evidence>
<feature type="region of interest" description="Disordered" evidence="12">
    <location>
        <begin position="1265"/>
        <end position="1286"/>
    </location>
</feature>
<dbReference type="GO" id="GO:0016592">
    <property type="term" value="C:mediator complex"/>
    <property type="evidence" value="ECO:0007669"/>
    <property type="project" value="InterPro"/>
</dbReference>
<evidence type="ECO:0000256" key="7">
    <source>
        <dbReference type="ARBA" id="ARBA00023159"/>
    </source>
</evidence>
<dbReference type="PANTHER" id="PTHR46567:SF1">
    <property type="entry name" value="MEDIATOR OF RNA POLYMERASE II TRANSCRIPTION SUBUNIT 12"/>
    <property type="match status" value="1"/>
</dbReference>
<evidence type="ECO:0000313" key="14">
    <source>
        <dbReference type="EMBL" id="OBT99218.1"/>
    </source>
</evidence>
<dbReference type="SMART" id="SM01281">
    <property type="entry name" value="Med12"/>
    <property type="match status" value="1"/>
</dbReference>
<keyword evidence="9" id="KW-0539">Nucleus</keyword>
<evidence type="ECO:0000256" key="2">
    <source>
        <dbReference type="ARBA" id="ARBA00010289"/>
    </source>
</evidence>
<name>A0A1B8GTQ6_9PEZI</name>
<keyword evidence="5" id="KW-0678">Repressor</keyword>
<dbReference type="STRING" id="342668.A0A1B8GTQ6"/>
<dbReference type="GO" id="GO:0006357">
    <property type="term" value="P:regulation of transcription by RNA polymerase II"/>
    <property type="evidence" value="ECO:0007669"/>
    <property type="project" value="InterPro"/>
</dbReference>
<evidence type="ECO:0000256" key="11">
    <source>
        <dbReference type="ARBA" id="ARBA00032010"/>
    </source>
</evidence>
<keyword evidence="6" id="KW-0805">Transcription regulation</keyword>
<feature type="compositionally biased region" description="Pro residues" evidence="12">
    <location>
        <begin position="1"/>
        <end position="13"/>
    </location>
</feature>
<reference evidence="15" key="2">
    <citation type="journal article" date="2018" name="Nat. Commun.">
        <title>Extreme sensitivity to ultraviolet light in the fungal pathogen causing white-nose syndrome of bats.</title>
        <authorList>
            <person name="Palmer J.M."/>
            <person name="Drees K.P."/>
            <person name="Foster J.T."/>
            <person name="Lindner D.L."/>
        </authorList>
    </citation>
    <scope>NUCLEOTIDE SEQUENCE [LARGE SCALE GENOMIC DNA]</scope>
    <source>
        <strain evidence="15">UAMH 10579</strain>
    </source>
</reference>
<keyword evidence="8" id="KW-0804">Transcription</keyword>